<sequence>MESESIWTQKEAPDTWHFLIAVYSAFGFVAARFILDKFIYQDYLDCDGGTHLLSNNVCAVVPRGAGDGVLTSKSSHNHKDSEEQSIRRLGFVFYAPRFAIWLLNSGSGPAKITKTRQSKILKCSESMWKLTYYATVEVCILTIIYHEPWFRDAQEYFRGWPGQEMKFPLKLVYMCQCGFYLYSIAALLTWETRRKDFSIMMSHHVITVFLIGYSYITRARFVPQGFCYFTKSKMVGRKKVESRQPTQGDRLCDLEEKMEEFRVTTENLLGEFKAQSKETNQALNLILLAITFNATNSQGEVGVGLTDSGASSRGRGEPLGAFMRDAQRLGFSPAHLESVGRGRGLSSMVNLEKDFNEEGVSFTSNSFEVARINSQIPRRGKS</sequence>
<name>A0A7J7L8V9_9MAGN</name>
<keyword evidence="4 5" id="KW-0472">Membrane</keyword>
<evidence type="ECO:0000313" key="8">
    <source>
        <dbReference type="Proteomes" id="UP000541444"/>
    </source>
</evidence>
<organism evidence="7 8">
    <name type="scientific">Kingdonia uniflora</name>
    <dbReference type="NCBI Taxonomy" id="39325"/>
    <lineage>
        <taxon>Eukaryota</taxon>
        <taxon>Viridiplantae</taxon>
        <taxon>Streptophyta</taxon>
        <taxon>Embryophyta</taxon>
        <taxon>Tracheophyta</taxon>
        <taxon>Spermatophyta</taxon>
        <taxon>Magnoliopsida</taxon>
        <taxon>Ranunculales</taxon>
        <taxon>Circaeasteraceae</taxon>
        <taxon>Kingdonia</taxon>
    </lineage>
</organism>
<feature type="transmembrane region" description="Helical" evidence="5">
    <location>
        <begin position="197"/>
        <end position="216"/>
    </location>
</feature>
<keyword evidence="8" id="KW-1185">Reference proteome</keyword>
<dbReference type="SMART" id="SM00724">
    <property type="entry name" value="TLC"/>
    <property type="match status" value="1"/>
</dbReference>
<dbReference type="OrthoDB" id="537032at2759"/>
<evidence type="ECO:0000259" key="6">
    <source>
        <dbReference type="SMART" id="SM00724"/>
    </source>
</evidence>
<evidence type="ECO:0000313" key="7">
    <source>
        <dbReference type="EMBL" id="KAF6139033.1"/>
    </source>
</evidence>
<gene>
    <name evidence="7" type="ORF">GIB67_010759</name>
</gene>
<accession>A0A7J7L8V9</accession>
<dbReference type="GO" id="GO:0050291">
    <property type="term" value="F:sphingosine N-acyltransferase activity"/>
    <property type="evidence" value="ECO:0007669"/>
    <property type="project" value="InterPro"/>
</dbReference>
<evidence type="ECO:0000256" key="5">
    <source>
        <dbReference type="SAM" id="Phobius"/>
    </source>
</evidence>
<dbReference type="InterPro" id="IPR006634">
    <property type="entry name" value="TLC-dom"/>
</dbReference>
<reference evidence="7 8" key="1">
    <citation type="journal article" date="2020" name="IScience">
        <title>Genome Sequencing of the Endangered Kingdonia uniflora (Circaeasteraceae, Ranunculales) Reveals Potential Mechanisms of Evolutionary Specialization.</title>
        <authorList>
            <person name="Sun Y."/>
            <person name="Deng T."/>
            <person name="Zhang A."/>
            <person name="Moore M.J."/>
            <person name="Landis J.B."/>
            <person name="Lin N."/>
            <person name="Zhang H."/>
            <person name="Zhang X."/>
            <person name="Huang J."/>
            <person name="Zhang X."/>
            <person name="Sun H."/>
            <person name="Wang H."/>
        </authorList>
    </citation>
    <scope>NUCLEOTIDE SEQUENCE [LARGE SCALE GENOMIC DNA]</scope>
    <source>
        <strain evidence="7">TB1705</strain>
        <tissue evidence="7">Leaf</tissue>
    </source>
</reference>
<dbReference type="PANTHER" id="PTHR12560:SF0">
    <property type="entry name" value="LD18904P"/>
    <property type="match status" value="1"/>
</dbReference>
<comment type="caution">
    <text evidence="7">The sequence shown here is derived from an EMBL/GenBank/DDBJ whole genome shotgun (WGS) entry which is preliminary data.</text>
</comment>
<comment type="subcellular location">
    <subcellularLocation>
        <location evidence="1">Endoplasmic reticulum membrane</location>
        <topology evidence="1">Multi-pass membrane protein</topology>
    </subcellularLocation>
</comment>
<dbReference type="PANTHER" id="PTHR12560">
    <property type="entry name" value="LONGEVITY ASSURANCE FACTOR 1 LAG1"/>
    <property type="match status" value="1"/>
</dbReference>
<feature type="transmembrane region" description="Helical" evidence="5">
    <location>
        <begin position="171"/>
        <end position="190"/>
    </location>
</feature>
<protein>
    <recommendedName>
        <fullName evidence="6">TLC domain-containing protein</fullName>
    </recommendedName>
</protein>
<feature type="transmembrane region" description="Helical" evidence="5">
    <location>
        <begin position="16"/>
        <end position="35"/>
    </location>
</feature>
<dbReference type="Proteomes" id="UP000541444">
    <property type="component" value="Unassembled WGS sequence"/>
</dbReference>
<evidence type="ECO:0000256" key="3">
    <source>
        <dbReference type="ARBA" id="ARBA00022989"/>
    </source>
</evidence>
<keyword evidence="3 5" id="KW-1133">Transmembrane helix</keyword>
<evidence type="ECO:0000256" key="4">
    <source>
        <dbReference type="ARBA" id="ARBA00023136"/>
    </source>
</evidence>
<proteinExistence type="predicted"/>
<dbReference type="GO" id="GO:0046513">
    <property type="term" value="P:ceramide biosynthetic process"/>
    <property type="evidence" value="ECO:0007669"/>
    <property type="project" value="InterPro"/>
</dbReference>
<keyword evidence="2 5" id="KW-0812">Transmembrane</keyword>
<dbReference type="InterPro" id="IPR016439">
    <property type="entry name" value="Lag1/Lac1-like"/>
</dbReference>
<dbReference type="GO" id="GO:0005789">
    <property type="term" value="C:endoplasmic reticulum membrane"/>
    <property type="evidence" value="ECO:0007669"/>
    <property type="project" value="UniProtKB-SubCell"/>
</dbReference>
<evidence type="ECO:0000256" key="1">
    <source>
        <dbReference type="ARBA" id="ARBA00004477"/>
    </source>
</evidence>
<dbReference type="EMBL" id="JACGCM010002535">
    <property type="protein sequence ID" value="KAF6139033.1"/>
    <property type="molecule type" value="Genomic_DNA"/>
</dbReference>
<dbReference type="AlphaFoldDB" id="A0A7J7L8V9"/>
<dbReference type="Pfam" id="PF03798">
    <property type="entry name" value="TRAM_LAG1_CLN8"/>
    <property type="match status" value="1"/>
</dbReference>
<feature type="domain" description="TLC" evidence="6">
    <location>
        <begin position="121"/>
        <end position="353"/>
    </location>
</feature>
<evidence type="ECO:0000256" key="2">
    <source>
        <dbReference type="ARBA" id="ARBA00022692"/>
    </source>
</evidence>